<dbReference type="InterPro" id="IPR023210">
    <property type="entry name" value="NADP_OxRdtase_dom"/>
</dbReference>
<dbReference type="InterPro" id="IPR053135">
    <property type="entry name" value="AKR2_Oxidoreductase"/>
</dbReference>
<protein>
    <recommendedName>
        <fullName evidence="1">NADP-dependent oxidoreductase domain-containing protein</fullName>
    </recommendedName>
</protein>
<organism evidence="2">
    <name type="scientific">marine metagenome</name>
    <dbReference type="NCBI Taxonomy" id="408172"/>
    <lineage>
        <taxon>unclassified sequences</taxon>
        <taxon>metagenomes</taxon>
        <taxon>ecological metagenomes</taxon>
    </lineage>
</organism>
<dbReference type="Pfam" id="PF00248">
    <property type="entry name" value="Aldo_ket_red"/>
    <property type="match status" value="1"/>
</dbReference>
<dbReference type="EMBL" id="UINC01084762">
    <property type="protein sequence ID" value="SVC31716.1"/>
    <property type="molecule type" value="Genomic_DNA"/>
</dbReference>
<dbReference type="InterPro" id="IPR036812">
    <property type="entry name" value="NAD(P)_OxRdtase_dom_sf"/>
</dbReference>
<dbReference type="PANTHER" id="PTHR43312">
    <property type="entry name" value="D-THREO-ALDOSE 1-DEHYDROGENASE"/>
    <property type="match status" value="1"/>
</dbReference>
<reference evidence="2" key="1">
    <citation type="submission" date="2018-05" db="EMBL/GenBank/DDBJ databases">
        <authorList>
            <person name="Lanie J.A."/>
            <person name="Ng W.-L."/>
            <person name="Kazmierczak K.M."/>
            <person name="Andrzejewski T.M."/>
            <person name="Davidsen T.M."/>
            <person name="Wayne K.J."/>
            <person name="Tettelin H."/>
            <person name="Glass J.I."/>
            <person name="Rusch D."/>
            <person name="Podicherti R."/>
            <person name="Tsui H.-C.T."/>
            <person name="Winkler M.E."/>
        </authorList>
    </citation>
    <scope>NUCLEOTIDE SEQUENCE</scope>
</reference>
<feature type="non-terminal residue" evidence="2">
    <location>
        <position position="1"/>
    </location>
</feature>
<evidence type="ECO:0000313" key="2">
    <source>
        <dbReference type="EMBL" id="SVC31716.1"/>
    </source>
</evidence>
<dbReference type="PANTHER" id="PTHR43312:SF1">
    <property type="entry name" value="NADP-DEPENDENT OXIDOREDUCTASE DOMAIN-CONTAINING PROTEIN"/>
    <property type="match status" value="1"/>
</dbReference>
<gene>
    <name evidence="2" type="ORF">METZ01_LOCUS284570</name>
</gene>
<feature type="domain" description="NADP-dependent oxidoreductase" evidence="1">
    <location>
        <begin position="15"/>
        <end position="220"/>
    </location>
</feature>
<dbReference type="AlphaFoldDB" id="A0A382L4Q9"/>
<sequence length="231" mass="25965">VKKDDKPVSDVHFLYESVETSLRRLRTDCIDIMLFHGMPTHQAYQDVVDRLYPGMERLREQGKIRFTGFSEPYAKDPQHKGVLTGLQNHPKLWDVLMLKYGILNQIAAREALPLAIEYDVGIMNVAAVRIKLPDPASLEELMASWKERGDIPVDGLPERKPLDWLVHGEVDSVISAAYKFAADHPAITTVVTGTATIVHLEQNAAALERPVLPAEDKDRVIELFGDIVEYA</sequence>
<proteinExistence type="predicted"/>
<accession>A0A382L4Q9</accession>
<dbReference type="SUPFAM" id="SSF51430">
    <property type="entry name" value="NAD(P)-linked oxidoreductase"/>
    <property type="match status" value="1"/>
</dbReference>
<dbReference type="Gene3D" id="3.20.20.100">
    <property type="entry name" value="NADP-dependent oxidoreductase domain"/>
    <property type="match status" value="1"/>
</dbReference>
<name>A0A382L4Q9_9ZZZZ</name>
<evidence type="ECO:0000259" key="1">
    <source>
        <dbReference type="Pfam" id="PF00248"/>
    </source>
</evidence>